<dbReference type="AlphaFoldDB" id="A0A7G9RRQ9"/>
<dbReference type="Gene3D" id="3.30.10.10">
    <property type="entry name" value="Trypsin Inhibitor V, subunit A"/>
    <property type="match status" value="1"/>
</dbReference>
<feature type="chain" id="PRO_5028863763" evidence="2">
    <location>
        <begin position="24"/>
        <end position="118"/>
    </location>
</feature>
<protein>
    <submittedName>
        <fullName evidence="3">Proteinase inhibitor I78</fullName>
    </submittedName>
</protein>
<dbReference type="Pfam" id="PF11720">
    <property type="entry name" value="Inhibitor_I78"/>
    <property type="match status" value="1"/>
</dbReference>
<dbReference type="EMBL" id="CP060714">
    <property type="protein sequence ID" value="QNN58284.1"/>
    <property type="molecule type" value="Genomic_DNA"/>
</dbReference>
<dbReference type="KEGG" id="drg:H9K76_05410"/>
<evidence type="ECO:0000256" key="1">
    <source>
        <dbReference type="SAM" id="MobiDB-lite"/>
    </source>
</evidence>
<dbReference type="Proteomes" id="UP000515811">
    <property type="component" value="Chromosome"/>
</dbReference>
<gene>
    <name evidence="3" type="ORF">H9K76_05410</name>
</gene>
<dbReference type="PANTHER" id="PTHR39600:SF1">
    <property type="entry name" value="PEPTIDASE INHIBITOR I78 FAMILY PROTEIN"/>
    <property type="match status" value="1"/>
</dbReference>
<evidence type="ECO:0000313" key="3">
    <source>
        <dbReference type="EMBL" id="QNN58284.1"/>
    </source>
</evidence>
<organism evidence="3 4">
    <name type="scientific">Diaphorobacter ruginosibacter</name>
    <dbReference type="NCBI Taxonomy" id="1715720"/>
    <lineage>
        <taxon>Bacteria</taxon>
        <taxon>Pseudomonadati</taxon>
        <taxon>Pseudomonadota</taxon>
        <taxon>Betaproteobacteria</taxon>
        <taxon>Burkholderiales</taxon>
        <taxon>Comamonadaceae</taxon>
        <taxon>Diaphorobacter</taxon>
    </lineage>
</organism>
<dbReference type="PANTHER" id="PTHR39600">
    <property type="entry name" value="PEPTIDASE INHIBITOR I78 FAMILY PROTEIN"/>
    <property type="match status" value="1"/>
</dbReference>
<sequence length="118" mass="11701">MRQLSSGLWAACVAVLVSGCSSFGPQGRSASPAASVPPPPPAIGASTAPVGGTCSAQGAQSFVGQMATAKATEQARVRSGARMARIVRAGQPATTEYLADRLNLSVDQGGKIVGVTCG</sequence>
<dbReference type="InterPro" id="IPR021719">
    <property type="entry name" value="Prot_inh_I78"/>
</dbReference>
<evidence type="ECO:0000256" key="2">
    <source>
        <dbReference type="SAM" id="SignalP"/>
    </source>
</evidence>
<feature type="signal peptide" evidence="2">
    <location>
        <begin position="1"/>
        <end position="23"/>
    </location>
</feature>
<keyword evidence="2" id="KW-0732">Signal</keyword>
<feature type="region of interest" description="Disordered" evidence="1">
    <location>
        <begin position="23"/>
        <end position="50"/>
    </location>
</feature>
<evidence type="ECO:0000313" key="4">
    <source>
        <dbReference type="Proteomes" id="UP000515811"/>
    </source>
</evidence>
<accession>A0A7G9RRQ9</accession>
<dbReference type="PROSITE" id="PS51257">
    <property type="entry name" value="PROKAR_LIPOPROTEIN"/>
    <property type="match status" value="1"/>
</dbReference>
<name>A0A7G9RRQ9_9BURK</name>
<proteinExistence type="predicted"/>
<keyword evidence="4" id="KW-1185">Reference proteome</keyword>
<reference evidence="3 4" key="1">
    <citation type="submission" date="2020-08" db="EMBL/GenBank/DDBJ databases">
        <title>Genome sequence of Diaphorobacter ruginosibacter DSM 27467T.</title>
        <authorList>
            <person name="Hyun D.-W."/>
            <person name="Bae J.-W."/>
        </authorList>
    </citation>
    <scope>NUCLEOTIDE SEQUENCE [LARGE SCALE GENOMIC DNA]</scope>
    <source>
        <strain evidence="3 4">DSM 27467</strain>
    </source>
</reference>